<proteinExistence type="predicted"/>
<gene>
    <name evidence="1" type="ORF">A359_00570</name>
</gene>
<dbReference type="EMBL" id="CP003546">
    <property type="protein sequence ID" value="AFP84462.1"/>
    <property type="molecule type" value="Genomic_DNA"/>
</dbReference>
<protein>
    <submittedName>
        <fullName evidence="1">Phosphoenolpyruvate carboxylase, type 1</fullName>
        <ecNumber evidence="1">4.1.1.31</ecNumber>
    </submittedName>
</protein>
<evidence type="ECO:0000313" key="2">
    <source>
        <dbReference type="Proteomes" id="UP000003936"/>
    </source>
</evidence>
<accession>J3TEW8</accession>
<evidence type="ECO:0000313" key="1">
    <source>
        <dbReference type="EMBL" id="AFP84462.1"/>
    </source>
</evidence>
<dbReference type="AlphaFoldDB" id="J3TEW8"/>
<keyword evidence="1" id="KW-0456">Lyase</keyword>
<sequence length="35" mass="3677" precursor="true">MMPLKYGFPPVAISNLALYTGTMIGADLLPTLGPL</sequence>
<dbReference type="Proteomes" id="UP000003936">
    <property type="component" value="Chromosome"/>
</dbReference>
<reference evidence="1 2" key="1">
    <citation type="journal article" date="2012" name="Mol. Biol. Evol.">
        <title>Genome reduction and co-evolution between the primary and secondary bacterial symbionts of psyllids.</title>
        <authorList>
            <person name="Sloan D.B."/>
            <person name="Moran N.A."/>
        </authorList>
    </citation>
    <scope>NUCLEOTIDE SEQUENCE [LARGE SCALE GENOMIC DNA]</scope>
    <source>
        <strain evidence="1">Ceuc_S</strain>
    </source>
</reference>
<dbReference type="HOGENOM" id="CLU_3367221_0_0_6"/>
<dbReference type="EC" id="4.1.1.31" evidence="1"/>
<dbReference type="KEGG" id="sect:A359_00570"/>
<dbReference type="GO" id="GO:0008964">
    <property type="term" value="F:phosphoenolpyruvate carboxylase activity"/>
    <property type="evidence" value="ECO:0007669"/>
    <property type="project" value="UniProtKB-EC"/>
</dbReference>
<keyword evidence="2" id="KW-1185">Reference proteome</keyword>
<name>J3TEW8_9ENTR</name>
<organism evidence="1 2">
    <name type="scientific">secondary endosymbiont of Ctenarytaina eucalypti</name>
    <dbReference type="NCBI Taxonomy" id="1199245"/>
    <lineage>
        <taxon>Bacteria</taxon>
        <taxon>Pseudomonadati</taxon>
        <taxon>Pseudomonadota</taxon>
        <taxon>Gammaproteobacteria</taxon>
        <taxon>Enterobacterales</taxon>
        <taxon>Enterobacteriaceae</taxon>
        <taxon>aphid secondary symbionts</taxon>
    </lineage>
</organism>
<keyword evidence="1" id="KW-0670">Pyruvate</keyword>